<evidence type="ECO:0000256" key="3">
    <source>
        <dbReference type="ARBA" id="ARBA00022448"/>
    </source>
</evidence>
<feature type="transmembrane region" description="Helical" evidence="9">
    <location>
        <begin position="137"/>
        <end position="160"/>
    </location>
</feature>
<evidence type="ECO:0000256" key="1">
    <source>
        <dbReference type="ARBA" id="ARBA00004651"/>
    </source>
</evidence>
<keyword evidence="12" id="KW-1185">Reference proteome</keyword>
<dbReference type="Proteomes" id="UP001602245">
    <property type="component" value="Unassembled WGS sequence"/>
</dbReference>
<reference evidence="11 12" key="1">
    <citation type="submission" date="2024-10" db="EMBL/GenBank/DDBJ databases">
        <title>The Natural Products Discovery Center: Release of the First 8490 Sequenced Strains for Exploring Actinobacteria Biosynthetic Diversity.</title>
        <authorList>
            <person name="Kalkreuter E."/>
            <person name="Kautsar S.A."/>
            <person name="Yang D."/>
            <person name="Bader C.D."/>
            <person name="Teijaro C.N."/>
            <person name="Fluegel L."/>
            <person name="Davis C.M."/>
            <person name="Simpson J.R."/>
            <person name="Lauterbach L."/>
            <person name="Steele A.D."/>
            <person name="Gui C."/>
            <person name="Meng S."/>
            <person name="Li G."/>
            <person name="Viehrig K."/>
            <person name="Ye F."/>
            <person name="Su P."/>
            <person name="Kiefer A.F."/>
            <person name="Nichols A."/>
            <person name="Cepeda A.J."/>
            <person name="Yan W."/>
            <person name="Fan B."/>
            <person name="Jiang Y."/>
            <person name="Adhikari A."/>
            <person name="Zheng C.-J."/>
            <person name="Schuster L."/>
            <person name="Cowan T.M."/>
            <person name="Smanski M.J."/>
            <person name="Chevrette M.G."/>
            <person name="De Carvalho L.P.S."/>
            <person name="Shen B."/>
        </authorList>
    </citation>
    <scope>NUCLEOTIDE SEQUENCE [LARGE SCALE GENOMIC DNA]</scope>
    <source>
        <strain evidence="11 12">NPDC000087</strain>
    </source>
</reference>
<keyword evidence="5" id="KW-0762">Sugar transport</keyword>
<organism evidence="11 12">
    <name type="scientific">Paractinoplanes globisporus</name>
    <dbReference type="NCBI Taxonomy" id="113565"/>
    <lineage>
        <taxon>Bacteria</taxon>
        <taxon>Bacillati</taxon>
        <taxon>Actinomycetota</taxon>
        <taxon>Actinomycetes</taxon>
        <taxon>Micromonosporales</taxon>
        <taxon>Micromonosporaceae</taxon>
        <taxon>Paractinoplanes</taxon>
    </lineage>
</organism>
<feature type="transmembrane region" description="Helical" evidence="9">
    <location>
        <begin position="104"/>
        <end position="131"/>
    </location>
</feature>
<evidence type="ECO:0000256" key="2">
    <source>
        <dbReference type="ARBA" id="ARBA00009047"/>
    </source>
</evidence>
<dbReference type="EMBL" id="JBIAZU010000006">
    <property type="protein sequence ID" value="MFF5293989.1"/>
    <property type="molecule type" value="Genomic_DNA"/>
</dbReference>
<keyword evidence="6 9" id="KW-0812">Transmembrane</keyword>
<dbReference type="PANTHER" id="PTHR32243">
    <property type="entry name" value="MALTOSE TRANSPORT SYSTEM PERMEASE-RELATED"/>
    <property type="match status" value="1"/>
</dbReference>
<evidence type="ECO:0000256" key="4">
    <source>
        <dbReference type="ARBA" id="ARBA00022475"/>
    </source>
</evidence>
<evidence type="ECO:0000256" key="8">
    <source>
        <dbReference type="ARBA" id="ARBA00023136"/>
    </source>
</evidence>
<feature type="domain" description="ABC transmembrane type-1" evidence="10">
    <location>
        <begin position="69"/>
        <end position="259"/>
    </location>
</feature>
<keyword evidence="8 9" id="KW-0472">Membrane</keyword>
<dbReference type="CDD" id="cd06261">
    <property type="entry name" value="TM_PBP2"/>
    <property type="match status" value="1"/>
</dbReference>
<feature type="transmembrane region" description="Helical" evidence="9">
    <location>
        <begin position="221"/>
        <end position="239"/>
    </location>
</feature>
<evidence type="ECO:0000313" key="11">
    <source>
        <dbReference type="EMBL" id="MFF5293989.1"/>
    </source>
</evidence>
<evidence type="ECO:0000256" key="5">
    <source>
        <dbReference type="ARBA" id="ARBA00022597"/>
    </source>
</evidence>
<protein>
    <submittedName>
        <fullName evidence="11">Carbohydrate ABC transporter permease</fullName>
    </submittedName>
</protein>
<dbReference type="InterPro" id="IPR050901">
    <property type="entry name" value="BP-dep_ABC_trans_perm"/>
</dbReference>
<name>A0ABW6WL61_9ACTN</name>
<dbReference type="InterPro" id="IPR035906">
    <property type="entry name" value="MetI-like_sf"/>
</dbReference>
<dbReference type="RefSeq" id="WP_020512232.1">
    <property type="nucleotide sequence ID" value="NZ_JBIAZU010000006.1"/>
</dbReference>
<keyword evidence="4" id="KW-1003">Cell membrane</keyword>
<comment type="caution">
    <text evidence="11">The sequence shown here is derived from an EMBL/GenBank/DDBJ whole genome shotgun (WGS) entry which is preliminary data.</text>
</comment>
<comment type="similarity">
    <text evidence="2">Belongs to the binding-protein-dependent transport system permease family. MalFG subfamily.</text>
</comment>
<dbReference type="PANTHER" id="PTHR32243:SF50">
    <property type="entry name" value="MALTOSE_MALTODEXTRIN TRANSPORT SYSTEM PERMEASE PROTEIN MALG"/>
    <property type="match status" value="1"/>
</dbReference>
<dbReference type="SUPFAM" id="SSF161098">
    <property type="entry name" value="MetI-like"/>
    <property type="match status" value="1"/>
</dbReference>
<feature type="transmembrane region" description="Helical" evidence="9">
    <location>
        <begin position="68"/>
        <end position="92"/>
    </location>
</feature>
<feature type="transmembrane region" description="Helical" evidence="9">
    <location>
        <begin position="181"/>
        <end position="201"/>
    </location>
</feature>
<evidence type="ECO:0000259" key="10">
    <source>
        <dbReference type="PROSITE" id="PS50928"/>
    </source>
</evidence>
<accession>A0ABW6WL61</accession>
<dbReference type="Gene3D" id="1.10.3720.10">
    <property type="entry name" value="MetI-like"/>
    <property type="match status" value="1"/>
</dbReference>
<evidence type="ECO:0000256" key="9">
    <source>
        <dbReference type="RuleBase" id="RU363032"/>
    </source>
</evidence>
<gene>
    <name evidence="11" type="ORF">ACFY35_31530</name>
</gene>
<sequence>MTRSRLVTVAKWVAVILFALWTVIPIAIVVSNAFKTPLDIFTERPKLIFKPTLDNFEQAFVRGDFLKYFVNSTVVALVSTVLVLTLATFAAYALTSFGFRWANWVANGFLVGRLVPVIAMVLPLFVIMNMIGIRGTLLAPIIAHAALQLPFMVWLLMGFMRDVPEELQQAALVDGATKMQTFWRIVLPVIVPGVAAAFILSMQYSWNELLFSLQLTSFDTYTLPVGIAGFVGAVSVNAGQSSAAATATMVPMIVLGFFIQKYLAAGTTAGAVKG</sequence>
<dbReference type="Pfam" id="PF00528">
    <property type="entry name" value="BPD_transp_1"/>
    <property type="match status" value="1"/>
</dbReference>
<evidence type="ECO:0000313" key="12">
    <source>
        <dbReference type="Proteomes" id="UP001602245"/>
    </source>
</evidence>
<keyword evidence="7 9" id="KW-1133">Transmembrane helix</keyword>
<feature type="transmembrane region" description="Helical" evidence="9">
    <location>
        <begin position="12"/>
        <end position="34"/>
    </location>
</feature>
<proteinExistence type="inferred from homology"/>
<evidence type="ECO:0000256" key="6">
    <source>
        <dbReference type="ARBA" id="ARBA00022692"/>
    </source>
</evidence>
<evidence type="ECO:0000256" key="7">
    <source>
        <dbReference type="ARBA" id="ARBA00022989"/>
    </source>
</evidence>
<keyword evidence="3 9" id="KW-0813">Transport</keyword>
<comment type="subcellular location">
    <subcellularLocation>
        <location evidence="1 9">Cell membrane</location>
        <topology evidence="1 9">Multi-pass membrane protein</topology>
    </subcellularLocation>
</comment>
<dbReference type="InterPro" id="IPR000515">
    <property type="entry name" value="MetI-like"/>
</dbReference>
<dbReference type="PROSITE" id="PS50928">
    <property type="entry name" value="ABC_TM1"/>
    <property type="match status" value="1"/>
</dbReference>